<accession>Q0G3M2</accession>
<sequence>MTRSWRIAIGKKRESVMHKPVGSTKLELLEAVIGQFPEGDAAASLAPLLFARPPVEDLRAFEVNSLAISVRAATDCLLSHKGEGPVVRVDEPDDFERDGDRLQLVTIVNRDMPFLFDSLAGEIAARSSAIHYISHPILDVMREPEGTISSFATASHLNVDGARSERISVIQFALDRFADPEGGRKLRESLERILNHVRLANRDFGAMRARADGVIADLRQQAERVEGDEKTLIAESAELLQWLRNDNFIFLGSRVYGVSHEDAGDLLARREDDSLGILSDPSVSILGRQGQPTTTTPEIRAFLEAKQPMIVTKANAQTKIHRRAYMDYVGVKQYDQNGGLRGEVRFVGLFTSSAYTRSILSIPYLRLKAETVIAHSGFRADSHSGKALLNVLESYPRDEIFQIDPETLEEFATTAVGLNERPRIKVMPRPDRFDRFVSIMVYVPRDRYDSRLRERIGAMLADAYEGRVSAYYPAFPEGPLARVHIIIGRRSDELPEVDVEAIEEEIRLLSRNWADTFQTVLARRGRFAELADFAAGLPESYRDVIAPEEAVSDAGVMADLTADAPLFMDFYRRPGDAATVARLKIFHLGDAVALSTRVPILENMGFSVVSERTFEIRRPDGEHVHLHDMDLQRRAGGEIHLGDNGKALEQTFSAVWGQRIENDGFNALVLEAGLDHRQANVLRAYGRYLRQGGLTYSADFLADALTRRADFAKSLFTLFEEALDPASSDGKASEVDAEGAAKGIPGVDAALIARAADRGVADRFTDLIERLEAVDSIDDDRILRHYASAILATLRTNYFAIDGTCADLDNKPGDVEPALAFKFDSAAVEGLPQPVPFREIFVFDARVEGVHLRFGKVARGGLRWSDRAQDYRTEVLGLVKAQQVKNAVIVPVGAKGGFYPKRLPDPAADREAWFNAGKSAYVVFIASLLSITDNIAGADIVAPQKVKRIDGDDPYFVVAADKGTATFSDTANAIAQSVDFWLDDAFASGGSVGYDHKAMGITARGAWEAVKRHFREMNHDIQTDPFTAVGCGDMSGDVFGNGMLLSQQTKLIAAFDHRDIFIDPDPDPATSFAERKRLFGMARSSWADYDEGKISKGGGVFSRKNKRITLSQEAREAIGFDKESGTPPEIISAILKSPADLLWFGGIGTYIRAATESNSDVGDRANDAVRVTAPEVRAKVVGEGANLGVTQRGRIEFARSGGRINSDAIDNSAGVNTSDVEVNIKIALKSAMEEGRLDRDARNTLLASMTENVSRLVLVNNYEQTLAISLDARKGNAILPLQSRFMAALEETGDLDRAVEVLPADGAIADLKATGGGLARPEVAVLLAYSKLTLFDQLVDSDLPDDPYLEDRLHDYFPGPMRRDFARDIESHRLKREIVATILSNELANRCGPTFLTVIREATGASPSRIVRSFVASHDGLNVAALTDRIDALDTKIDGELQNDLYEAVAAFLRRSTRWFVRNETFSSGLTGVVVECRNALEQLKPKLLDLASDASRADTKASAEAWAANGVPQDLSEDLAALPLVALVPDIASVSRETSKPPEAVMATYFGMTERFEIGRLESAIFGIEAADYYEILALDRSGSQIAEARRKLTETALKSYGDADNPVTAWSEDQGDHAKRIGNQIRTLTGSGEASVPRLTVAAGLLADLAG</sequence>
<dbReference type="InterPro" id="IPR036291">
    <property type="entry name" value="NAD(P)-bd_dom_sf"/>
</dbReference>
<feature type="domain" description="NAD-glutamate dehydrogenase N-terminal ACT1" evidence="4">
    <location>
        <begin position="48"/>
        <end position="190"/>
    </location>
</feature>
<gene>
    <name evidence="7" type="ORF">FP2506_15289</name>
</gene>
<evidence type="ECO:0000259" key="5">
    <source>
        <dbReference type="Pfam" id="PF21076"/>
    </source>
</evidence>
<name>Q0G3M2_9HYPH</name>
<dbReference type="SUPFAM" id="SSF51735">
    <property type="entry name" value="NAD(P)-binding Rossmann-fold domains"/>
    <property type="match status" value="1"/>
</dbReference>
<dbReference type="HOGENOM" id="CLU_003404_1_1_5"/>
<dbReference type="eggNOG" id="COG2902">
    <property type="taxonomic scope" value="Bacteria"/>
</dbReference>
<dbReference type="Pfam" id="PF05088">
    <property type="entry name" value="Bac_GDH_CD"/>
    <property type="match status" value="1"/>
</dbReference>
<dbReference type="PIRSF" id="PIRSF036761">
    <property type="entry name" value="GDH_Mll4104"/>
    <property type="match status" value="1"/>
</dbReference>
<protein>
    <submittedName>
        <fullName evidence="7">Uncharacterized protein</fullName>
    </submittedName>
</protein>
<organism evidence="7 8">
    <name type="scientific">Fulvimarina pelagi HTCC2506</name>
    <dbReference type="NCBI Taxonomy" id="314231"/>
    <lineage>
        <taxon>Bacteria</taxon>
        <taxon>Pseudomonadati</taxon>
        <taxon>Pseudomonadota</taxon>
        <taxon>Alphaproteobacteria</taxon>
        <taxon>Hyphomicrobiales</taxon>
        <taxon>Aurantimonadaceae</taxon>
        <taxon>Fulvimarina</taxon>
    </lineage>
</organism>
<dbReference type="InterPro" id="IPR024727">
    <property type="entry name" value="NAD_Glu_DH_N_ACT1"/>
</dbReference>
<dbReference type="Proteomes" id="UP000004310">
    <property type="component" value="Unassembled WGS sequence"/>
</dbReference>
<dbReference type="PANTHER" id="PTHR43403">
    <property type="entry name" value="NAD-SPECIFIC GLUTAMATE DEHYDROGENASE"/>
    <property type="match status" value="1"/>
</dbReference>
<dbReference type="Pfam" id="PF21077">
    <property type="entry name" value="GDH_ACT3"/>
    <property type="match status" value="1"/>
</dbReference>
<dbReference type="STRING" id="217511.GCA_001463845_02836"/>
<dbReference type="Pfam" id="PF21075">
    <property type="entry name" value="GDH_ACT1"/>
    <property type="match status" value="1"/>
</dbReference>
<dbReference type="InterPro" id="IPR028971">
    <property type="entry name" value="NAD-GDH_cat"/>
</dbReference>
<dbReference type="InterPro" id="IPR049059">
    <property type="entry name" value="NAD_Glu_DH_HM1"/>
</dbReference>
<evidence type="ECO:0000259" key="3">
    <source>
        <dbReference type="Pfam" id="PF21074"/>
    </source>
</evidence>
<feature type="domain" description="NAD-glutamate dehydrogenase ACT2" evidence="5">
    <location>
        <begin position="425"/>
        <end position="513"/>
    </location>
</feature>
<dbReference type="Pfam" id="PF21073">
    <property type="entry name" value="GDH_HM1"/>
    <property type="match status" value="1"/>
</dbReference>
<feature type="domain" description="NAD-specific glutamate dehydrogenase C-terminal" evidence="3">
    <location>
        <begin position="1316"/>
        <end position="1648"/>
    </location>
</feature>
<dbReference type="GO" id="GO:0006538">
    <property type="term" value="P:L-glutamate catabolic process"/>
    <property type="evidence" value="ECO:0007669"/>
    <property type="project" value="InterPro"/>
</dbReference>
<dbReference type="InterPro" id="IPR049062">
    <property type="entry name" value="NAD_Glu_DH_ACT2"/>
</dbReference>
<dbReference type="GO" id="GO:0004352">
    <property type="term" value="F:glutamate dehydrogenase (NAD+) activity"/>
    <property type="evidence" value="ECO:0007669"/>
    <property type="project" value="InterPro"/>
</dbReference>
<evidence type="ECO:0000256" key="1">
    <source>
        <dbReference type="ARBA" id="ARBA00023002"/>
    </source>
</evidence>
<evidence type="ECO:0000259" key="6">
    <source>
        <dbReference type="Pfam" id="PF21077"/>
    </source>
</evidence>
<keyword evidence="8" id="KW-1185">Reference proteome</keyword>
<dbReference type="InterPro" id="IPR049064">
    <property type="entry name" value="NAD_Glu_DH_ACT3"/>
</dbReference>
<dbReference type="Pfam" id="PF21078">
    <property type="entry name" value="GDH_HM3"/>
    <property type="match status" value="1"/>
</dbReference>
<dbReference type="PANTHER" id="PTHR43403:SF1">
    <property type="entry name" value="NAD-SPECIFIC GLUTAMATE DEHYDROGENASE"/>
    <property type="match status" value="1"/>
</dbReference>
<evidence type="ECO:0000313" key="7">
    <source>
        <dbReference type="EMBL" id="EAU41809.1"/>
    </source>
</evidence>
<dbReference type="SUPFAM" id="SSF53223">
    <property type="entry name" value="Aminoacid dehydrogenase-like, N-terminal domain"/>
    <property type="match status" value="1"/>
</dbReference>
<feature type="domain" description="NAD-glutamate dehydrogenase ACT3" evidence="6">
    <location>
        <begin position="566"/>
        <end position="640"/>
    </location>
</feature>
<dbReference type="EMBL" id="AATP01000002">
    <property type="protein sequence ID" value="EAU41809.1"/>
    <property type="molecule type" value="Genomic_DNA"/>
</dbReference>
<dbReference type="InterPro" id="IPR046346">
    <property type="entry name" value="Aminoacid_DH-like_N_sf"/>
</dbReference>
<comment type="caution">
    <text evidence="7">The sequence shown here is derived from an EMBL/GenBank/DDBJ whole genome shotgun (WGS) entry which is preliminary data.</text>
</comment>
<proteinExistence type="predicted"/>
<evidence type="ECO:0000259" key="4">
    <source>
        <dbReference type="Pfam" id="PF21075"/>
    </source>
</evidence>
<dbReference type="InterPro" id="IPR048381">
    <property type="entry name" value="GDH_C"/>
</dbReference>
<keyword evidence="1" id="KW-0560">Oxidoreductase</keyword>
<dbReference type="InterPro" id="IPR007780">
    <property type="entry name" value="NAD_Glu_DH_bac"/>
</dbReference>
<feature type="domain" description="NAD-glutamate dehydrogenase catalytic" evidence="2">
    <location>
        <begin position="768"/>
        <end position="1270"/>
    </location>
</feature>
<evidence type="ECO:0000313" key="8">
    <source>
        <dbReference type="Proteomes" id="UP000004310"/>
    </source>
</evidence>
<reference evidence="7 8" key="1">
    <citation type="journal article" date="2010" name="J. Bacteriol.">
        <title>Genome sequence of Fulvimarina pelagi HTCC2506T, a Mn(II)-oxidizing alphaproteobacterium possessing an aerobic anoxygenic photosynthetic gene cluster and Xanthorhodopsin.</title>
        <authorList>
            <person name="Kang I."/>
            <person name="Oh H.M."/>
            <person name="Lim S.I."/>
            <person name="Ferriera S."/>
            <person name="Giovannoni S.J."/>
            <person name="Cho J.C."/>
        </authorList>
    </citation>
    <scope>NUCLEOTIDE SEQUENCE [LARGE SCALE GENOMIC DNA]</scope>
    <source>
        <strain evidence="7 8">HTCC2506</strain>
    </source>
</reference>
<dbReference type="Pfam" id="PF21074">
    <property type="entry name" value="GDH_C"/>
    <property type="match status" value="1"/>
</dbReference>
<dbReference type="GO" id="GO:0004069">
    <property type="term" value="F:L-aspartate:2-oxoglutarate aminotransferase activity"/>
    <property type="evidence" value="ECO:0007669"/>
    <property type="project" value="InterPro"/>
</dbReference>
<dbReference type="Pfam" id="PF21076">
    <property type="entry name" value="GDH_ACT2"/>
    <property type="match status" value="1"/>
</dbReference>
<evidence type="ECO:0000259" key="2">
    <source>
        <dbReference type="Pfam" id="PF05088"/>
    </source>
</evidence>
<dbReference type="InterPro" id="IPR049056">
    <property type="entry name" value="NAD_Glu_DH_HM3"/>
</dbReference>
<dbReference type="Gene3D" id="3.40.50.720">
    <property type="entry name" value="NAD(P)-binding Rossmann-like Domain"/>
    <property type="match status" value="1"/>
</dbReference>